<keyword evidence="3" id="KW-1185">Reference proteome</keyword>
<dbReference type="Proteomes" id="UP000299084">
    <property type="component" value="Unassembled WGS sequence"/>
</dbReference>
<gene>
    <name evidence="2" type="ORF">Cadr_000020714</name>
</gene>
<dbReference type="EMBL" id="JWIN03000017">
    <property type="protein sequence ID" value="KAB1264726.1"/>
    <property type="molecule type" value="Genomic_DNA"/>
</dbReference>
<comment type="caution">
    <text evidence="2">The sequence shown here is derived from an EMBL/GenBank/DDBJ whole genome shotgun (WGS) entry which is preliminary data.</text>
</comment>
<evidence type="ECO:0000313" key="2">
    <source>
        <dbReference type="EMBL" id="KAB1264726.1"/>
    </source>
</evidence>
<organism evidence="2 3">
    <name type="scientific">Camelus dromedarius</name>
    <name type="common">Dromedary</name>
    <name type="synonym">Arabian camel</name>
    <dbReference type="NCBI Taxonomy" id="9838"/>
    <lineage>
        <taxon>Eukaryota</taxon>
        <taxon>Metazoa</taxon>
        <taxon>Chordata</taxon>
        <taxon>Craniata</taxon>
        <taxon>Vertebrata</taxon>
        <taxon>Euteleostomi</taxon>
        <taxon>Mammalia</taxon>
        <taxon>Eutheria</taxon>
        <taxon>Laurasiatheria</taxon>
        <taxon>Artiodactyla</taxon>
        <taxon>Tylopoda</taxon>
        <taxon>Camelidae</taxon>
        <taxon>Camelus</taxon>
    </lineage>
</organism>
<feature type="compositionally biased region" description="Basic and acidic residues" evidence="1">
    <location>
        <begin position="8"/>
        <end position="26"/>
    </location>
</feature>
<sequence>MSVVSPFYKRDRRDRAGKPEEWPKHCDAQVGPVKDQVLKTLSGILSKATRQWNRKPSLLGCTEYISEELKLEQTEVPFNYQKEERIAFS</sequence>
<reference evidence="2 3" key="1">
    <citation type="journal article" date="2019" name="Mol. Ecol. Resour.">
        <title>Improving Illumina assemblies with Hi-C and long reads: an example with the North African dromedary.</title>
        <authorList>
            <person name="Elbers J.P."/>
            <person name="Rogers M.F."/>
            <person name="Perelman P.L."/>
            <person name="Proskuryakova A.A."/>
            <person name="Serdyukova N.A."/>
            <person name="Johnson W.E."/>
            <person name="Horin P."/>
            <person name="Corander J."/>
            <person name="Murphy D."/>
            <person name="Burger P.A."/>
        </authorList>
    </citation>
    <scope>NUCLEOTIDE SEQUENCE [LARGE SCALE GENOMIC DNA]</scope>
    <source>
        <strain evidence="2">Drom800</strain>
        <tissue evidence="2">Blood</tissue>
    </source>
</reference>
<protein>
    <submittedName>
        <fullName evidence="2">Uncharacterized protein</fullName>
    </submittedName>
</protein>
<accession>A0A5N4D0X2</accession>
<evidence type="ECO:0000256" key="1">
    <source>
        <dbReference type="SAM" id="MobiDB-lite"/>
    </source>
</evidence>
<name>A0A5N4D0X2_CAMDR</name>
<proteinExistence type="predicted"/>
<evidence type="ECO:0000313" key="3">
    <source>
        <dbReference type="Proteomes" id="UP000299084"/>
    </source>
</evidence>
<feature type="region of interest" description="Disordered" evidence="1">
    <location>
        <begin position="1"/>
        <end position="26"/>
    </location>
</feature>
<dbReference type="AlphaFoldDB" id="A0A5N4D0X2"/>